<evidence type="ECO:0000313" key="3">
    <source>
        <dbReference type="Proteomes" id="UP000324222"/>
    </source>
</evidence>
<dbReference type="EMBL" id="VSRR010000095">
    <property type="protein sequence ID" value="MPC09985.1"/>
    <property type="molecule type" value="Genomic_DNA"/>
</dbReference>
<evidence type="ECO:0000313" key="2">
    <source>
        <dbReference type="EMBL" id="MPC09985.1"/>
    </source>
</evidence>
<proteinExistence type="predicted"/>
<name>A0A5B7CL77_PORTR</name>
<feature type="region of interest" description="Disordered" evidence="1">
    <location>
        <begin position="148"/>
        <end position="168"/>
    </location>
</feature>
<protein>
    <submittedName>
        <fullName evidence="2">Uncharacterized protein</fullName>
    </submittedName>
</protein>
<keyword evidence="3" id="KW-1185">Reference proteome</keyword>
<dbReference type="Proteomes" id="UP000324222">
    <property type="component" value="Unassembled WGS sequence"/>
</dbReference>
<accession>A0A5B7CL77</accession>
<reference evidence="2 3" key="1">
    <citation type="submission" date="2019-05" db="EMBL/GenBank/DDBJ databases">
        <title>Another draft genome of Portunus trituberculatus and its Hox gene families provides insights of decapod evolution.</title>
        <authorList>
            <person name="Jeong J.-H."/>
            <person name="Song I."/>
            <person name="Kim S."/>
            <person name="Choi T."/>
            <person name="Kim D."/>
            <person name="Ryu S."/>
            <person name="Kim W."/>
        </authorList>
    </citation>
    <scope>NUCLEOTIDE SEQUENCE [LARGE SCALE GENOMIC DNA]</scope>
    <source>
        <tissue evidence="2">Muscle</tissue>
    </source>
</reference>
<organism evidence="2 3">
    <name type="scientific">Portunus trituberculatus</name>
    <name type="common">Swimming crab</name>
    <name type="synonym">Neptunus trituberculatus</name>
    <dbReference type="NCBI Taxonomy" id="210409"/>
    <lineage>
        <taxon>Eukaryota</taxon>
        <taxon>Metazoa</taxon>
        <taxon>Ecdysozoa</taxon>
        <taxon>Arthropoda</taxon>
        <taxon>Crustacea</taxon>
        <taxon>Multicrustacea</taxon>
        <taxon>Malacostraca</taxon>
        <taxon>Eumalacostraca</taxon>
        <taxon>Eucarida</taxon>
        <taxon>Decapoda</taxon>
        <taxon>Pleocyemata</taxon>
        <taxon>Brachyura</taxon>
        <taxon>Eubrachyura</taxon>
        <taxon>Portunoidea</taxon>
        <taxon>Portunidae</taxon>
        <taxon>Portuninae</taxon>
        <taxon>Portunus</taxon>
    </lineage>
</organism>
<sequence>MGSRQAWAVAAVARLQPACRAWLQWPSSASLAVAHIPCLEPPPRPDTVFGMGSSAERESELLCASCANDIGLPLRKRENPDLKALASVYVNEQYADNYPIWTSACRPAQKPKLTKAAVVQWNHVRFGVRGVSKRTGLNPVHGPSLGWASSLEATGNGTDHPVSKHEMV</sequence>
<dbReference type="OrthoDB" id="194289at2759"/>
<dbReference type="AlphaFoldDB" id="A0A5B7CL77"/>
<evidence type="ECO:0000256" key="1">
    <source>
        <dbReference type="SAM" id="MobiDB-lite"/>
    </source>
</evidence>
<comment type="caution">
    <text evidence="2">The sequence shown here is derived from an EMBL/GenBank/DDBJ whole genome shotgun (WGS) entry which is preliminary data.</text>
</comment>
<gene>
    <name evidence="2" type="ORF">E2C01_002610</name>
</gene>